<evidence type="ECO:0000256" key="4">
    <source>
        <dbReference type="ARBA" id="ARBA00022723"/>
    </source>
</evidence>
<feature type="non-terminal residue" evidence="11">
    <location>
        <position position="1"/>
    </location>
</feature>
<dbReference type="Pfam" id="PF05193">
    <property type="entry name" value="Peptidase_M16_C"/>
    <property type="match status" value="1"/>
</dbReference>
<comment type="similarity">
    <text evidence="2">Belongs to the peptidase M16 family.</text>
</comment>
<evidence type="ECO:0000256" key="2">
    <source>
        <dbReference type="ARBA" id="ARBA00007261"/>
    </source>
</evidence>
<dbReference type="InterPro" id="IPR011249">
    <property type="entry name" value="Metalloenz_LuxS/M16"/>
</dbReference>
<keyword evidence="6" id="KW-0862">Zinc</keyword>
<dbReference type="InterPro" id="IPR050626">
    <property type="entry name" value="Peptidase_M16"/>
</dbReference>
<dbReference type="OrthoDB" id="952271at2759"/>
<dbReference type="RefSeq" id="XP_011632645.1">
    <property type="nucleotide sequence ID" value="XM_011634343.1"/>
</dbReference>
<sequence>YMCDPDDLPGLAHFCEHMLFLGTKKYPQENNLRMYLSQNSGERNGETGADHTSYYFDVSSKKLEGALDRFAQFFLAPLFTENSIKCEVNVINLEYEVNMTNDGSRLEQFNRSSARSNHPFSKFNVGNRETLDIIPNQKGINVRDRLLEFYGKYYSANLMTLCVLGKESLDELENMIVNLFSEVPNKETEKPVWLEQPFEDEHFRTVWYIFPLQNIRYLKMLFPLPVIPNLQQLYPSS</sequence>
<dbReference type="GO" id="GO:0046872">
    <property type="term" value="F:metal ion binding"/>
    <property type="evidence" value="ECO:0007669"/>
    <property type="project" value="UniProtKB-KW"/>
</dbReference>
<keyword evidence="3" id="KW-0645">Protease</keyword>
<feature type="domain" description="Peptidase M16 N-terminal" evidence="8">
    <location>
        <begin position="3"/>
        <end position="117"/>
    </location>
</feature>
<dbReference type="GeneID" id="105424215"/>
<dbReference type="Proteomes" id="UP000504615">
    <property type="component" value="Unplaced"/>
</dbReference>
<dbReference type="KEGG" id="pbar:105424215"/>
<evidence type="ECO:0000313" key="10">
    <source>
        <dbReference type="Proteomes" id="UP000504615"/>
    </source>
</evidence>
<dbReference type="GO" id="GO:0005829">
    <property type="term" value="C:cytosol"/>
    <property type="evidence" value="ECO:0007669"/>
    <property type="project" value="TreeGrafter"/>
</dbReference>
<dbReference type="Pfam" id="PF00675">
    <property type="entry name" value="Peptidase_M16"/>
    <property type="match status" value="1"/>
</dbReference>
<accession>A0A6I9WLJ5</accession>
<dbReference type="AlphaFoldDB" id="A0A6I9WLJ5"/>
<dbReference type="GO" id="GO:0043171">
    <property type="term" value="P:peptide catabolic process"/>
    <property type="evidence" value="ECO:0007669"/>
    <property type="project" value="TreeGrafter"/>
</dbReference>
<keyword evidence="5" id="KW-0378">Hydrolase</keyword>
<name>A0A6I9WLJ5_9HYME</name>
<dbReference type="PANTHER" id="PTHR43690:SF18">
    <property type="entry name" value="INSULIN-DEGRADING ENZYME-RELATED"/>
    <property type="match status" value="1"/>
</dbReference>
<keyword evidence="7" id="KW-0482">Metalloprotease</keyword>
<dbReference type="SUPFAM" id="SSF63411">
    <property type="entry name" value="LuxS/MPP-like metallohydrolase"/>
    <property type="match status" value="1"/>
</dbReference>
<evidence type="ECO:0000256" key="1">
    <source>
        <dbReference type="ARBA" id="ARBA00001947"/>
    </source>
</evidence>
<protein>
    <submittedName>
        <fullName evidence="11">Insulin-degrading enzyme-like</fullName>
    </submittedName>
</protein>
<gene>
    <name evidence="11" type="primary">LOC105424215</name>
</gene>
<evidence type="ECO:0000259" key="9">
    <source>
        <dbReference type="Pfam" id="PF05193"/>
    </source>
</evidence>
<dbReference type="GO" id="GO:0051603">
    <property type="term" value="P:proteolysis involved in protein catabolic process"/>
    <property type="evidence" value="ECO:0007669"/>
    <property type="project" value="TreeGrafter"/>
</dbReference>
<evidence type="ECO:0000256" key="7">
    <source>
        <dbReference type="ARBA" id="ARBA00023049"/>
    </source>
</evidence>
<comment type="cofactor">
    <cofactor evidence="1">
        <name>Zn(2+)</name>
        <dbReference type="ChEBI" id="CHEBI:29105"/>
    </cofactor>
</comment>
<proteinExistence type="inferred from homology"/>
<dbReference type="GO" id="GO:0005739">
    <property type="term" value="C:mitochondrion"/>
    <property type="evidence" value="ECO:0007669"/>
    <property type="project" value="TreeGrafter"/>
</dbReference>
<dbReference type="GO" id="GO:0004222">
    <property type="term" value="F:metalloendopeptidase activity"/>
    <property type="evidence" value="ECO:0007669"/>
    <property type="project" value="UniProtKB-ARBA"/>
</dbReference>
<evidence type="ECO:0000313" key="11">
    <source>
        <dbReference type="RefSeq" id="XP_011632645.1"/>
    </source>
</evidence>
<keyword evidence="10" id="KW-1185">Reference proteome</keyword>
<dbReference type="InterPro" id="IPR007863">
    <property type="entry name" value="Peptidase_M16_C"/>
</dbReference>
<dbReference type="PANTHER" id="PTHR43690">
    <property type="entry name" value="NARDILYSIN"/>
    <property type="match status" value="1"/>
</dbReference>
<dbReference type="InterPro" id="IPR011765">
    <property type="entry name" value="Pept_M16_N"/>
</dbReference>
<organism evidence="10 11">
    <name type="scientific">Pogonomyrmex barbatus</name>
    <name type="common">red harvester ant</name>
    <dbReference type="NCBI Taxonomy" id="144034"/>
    <lineage>
        <taxon>Eukaryota</taxon>
        <taxon>Metazoa</taxon>
        <taxon>Ecdysozoa</taxon>
        <taxon>Arthropoda</taxon>
        <taxon>Hexapoda</taxon>
        <taxon>Insecta</taxon>
        <taxon>Pterygota</taxon>
        <taxon>Neoptera</taxon>
        <taxon>Endopterygota</taxon>
        <taxon>Hymenoptera</taxon>
        <taxon>Apocrita</taxon>
        <taxon>Aculeata</taxon>
        <taxon>Formicoidea</taxon>
        <taxon>Formicidae</taxon>
        <taxon>Myrmicinae</taxon>
        <taxon>Pogonomyrmex</taxon>
    </lineage>
</organism>
<feature type="domain" description="Peptidase M16 C-terminal" evidence="9">
    <location>
        <begin position="143"/>
        <end position="226"/>
    </location>
</feature>
<dbReference type="Gene3D" id="3.30.830.10">
    <property type="entry name" value="Metalloenzyme, LuxS/M16 peptidase-like"/>
    <property type="match status" value="1"/>
</dbReference>
<evidence type="ECO:0000256" key="3">
    <source>
        <dbReference type="ARBA" id="ARBA00022670"/>
    </source>
</evidence>
<reference evidence="11" key="1">
    <citation type="submission" date="2025-08" db="UniProtKB">
        <authorList>
            <consortium name="RefSeq"/>
        </authorList>
    </citation>
    <scope>IDENTIFICATION</scope>
</reference>
<evidence type="ECO:0000256" key="6">
    <source>
        <dbReference type="ARBA" id="ARBA00022833"/>
    </source>
</evidence>
<evidence type="ECO:0000256" key="5">
    <source>
        <dbReference type="ARBA" id="ARBA00022801"/>
    </source>
</evidence>
<dbReference type="FunFam" id="3.30.830.10:FF:000012">
    <property type="entry name" value="Protease 3"/>
    <property type="match status" value="1"/>
</dbReference>
<feature type="non-terminal residue" evidence="11">
    <location>
        <position position="237"/>
    </location>
</feature>
<keyword evidence="4" id="KW-0479">Metal-binding</keyword>
<evidence type="ECO:0000259" key="8">
    <source>
        <dbReference type="Pfam" id="PF00675"/>
    </source>
</evidence>